<dbReference type="EMBL" id="ATJV01000071">
    <property type="protein sequence ID" value="EPZ14680.1"/>
    <property type="molecule type" value="Genomic_DNA"/>
</dbReference>
<accession>S9ZBR5</accession>
<dbReference type="Proteomes" id="UP000015455">
    <property type="component" value="Unassembled WGS sequence"/>
</dbReference>
<protein>
    <submittedName>
        <fullName evidence="1">Uncharacterized protein</fullName>
    </submittedName>
</protein>
<proteinExistence type="predicted"/>
<keyword evidence="2" id="KW-1185">Reference proteome</keyword>
<sequence>MPTGVQLSSGKNALIDFLHPLCIIKYLRKGYGSMHGQCCQTCVAFRIGCIRKDNIYR</sequence>
<dbReference type="AlphaFoldDB" id="S9ZBR5"/>
<reference evidence="1 2" key="1">
    <citation type="submission" date="2013-06" db="EMBL/GenBank/DDBJ databases">
        <title>Draft genome sequence of Thauera terpenica.</title>
        <authorList>
            <person name="Liu B."/>
            <person name="Frostegard A.H."/>
            <person name="Shapleigh J.P."/>
        </authorList>
    </citation>
    <scope>NUCLEOTIDE SEQUENCE [LARGE SCALE GENOMIC DNA]</scope>
    <source>
        <strain evidence="1 2">58Eu</strain>
    </source>
</reference>
<evidence type="ECO:0000313" key="1">
    <source>
        <dbReference type="EMBL" id="EPZ14680.1"/>
    </source>
</evidence>
<name>S9ZBR5_9RHOO</name>
<gene>
    <name evidence="1" type="ORF">M622_17810</name>
</gene>
<evidence type="ECO:0000313" key="2">
    <source>
        <dbReference type="Proteomes" id="UP000015455"/>
    </source>
</evidence>
<comment type="caution">
    <text evidence="1">The sequence shown here is derived from an EMBL/GenBank/DDBJ whole genome shotgun (WGS) entry which is preliminary data.</text>
</comment>
<organism evidence="1 2">
    <name type="scientific">Thauera terpenica 58Eu</name>
    <dbReference type="NCBI Taxonomy" id="1348657"/>
    <lineage>
        <taxon>Bacteria</taxon>
        <taxon>Pseudomonadati</taxon>
        <taxon>Pseudomonadota</taxon>
        <taxon>Betaproteobacteria</taxon>
        <taxon>Rhodocyclales</taxon>
        <taxon>Zoogloeaceae</taxon>
        <taxon>Thauera</taxon>
    </lineage>
</organism>